<dbReference type="SUPFAM" id="SSF53448">
    <property type="entry name" value="Nucleotide-diphospho-sugar transferases"/>
    <property type="match status" value="1"/>
</dbReference>
<dbReference type="RefSeq" id="WP_289824487.1">
    <property type="nucleotide sequence ID" value="NZ_JAUEIE010000001.1"/>
</dbReference>
<dbReference type="Proteomes" id="UP001168478">
    <property type="component" value="Unassembled WGS sequence"/>
</dbReference>
<dbReference type="InterPro" id="IPR050834">
    <property type="entry name" value="Glycosyltransf_2"/>
</dbReference>
<evidence type="ECO:0000259" key="1">
    <source>
        <dbReference type="Pfam" id="PF00535"/>
    </source>
</evidence>
<dbReference type="Gene3D" id="3.90.550.10">
    <property type="entry name" value="Spore Coat Polysaccharide Biosynthesis Protein SpsA, Chain A"/>
    <property type="match status" value="1"/>
</dbReference>
<evidence type="ECO:0000313" key="4">
    <source>
        <dbReference type="Proteomes" id="UP001167831"/>
    </source>
</evidence>
<sequence length="317" mass="36251">MQQRKEISILLPVYNRVCVGMVARLKELCDDVEGLRYEIIAADDGSADRDAVARNKAIGRMEGCRYVVRDTNSGAAATRNFLTGISRYRWLLFVDCDMSVPDDWFIHRYLEAPEAGVVSGGMRTGGKAADARRSLRCAYERRAQERHTAAERRRHPYQAFRSVNFMAERSVMESCPFDERMRRYEDVMFGRRLEENGVTVCHIDNPLVMDDFESNTRFVEKTEKDMLTLREFYSDMKGYSRMIDITEALSRRRMLWAVKAWHRLFGQAERRLLIGKKAHLRIYDAYKLGFFATCGAGGASVFAPCHGSAGGSVSDNE</sequence>
<dbReference type="AlphaFoldDB" id="A0AAW7JMV2"/>
<dbReference type="InterPro" id="IPR001173">
    <property type="entry name" value="Glyco_trans_2-like"/>
</dbReference>
<comment type="caution">
    <text evidence="3">The sequence shown here is derived from an EMBL/GenBank/DDBJ whole genome shotgun (WGS) entry which is preliminary data.</text>
</comment>
<name>A0AAW7JMV2_9BACT</name>
<evidence type="ECO:0000313" key="3">
    <source>
        <dbReference type="EMBL" id="MDN0024175.1"/>
    </source>
</evidence>
<dbReference type="PANTHER" id="PTHR43685">
    <property type="entry name" value="GLYCOSYLTRANSFERASE"/>
    <property type="match status" value="1"/>
</dbReference>
<evidence type="ECO:0000313" key="5">
    <source>
        <dbReference type="Proteomes" id="UP001168478"/>
    </source>
</evidence>
<reference evidence="3" key="2">
    <citation type="submission" date="2023-08" db="EMBL/GenBank/DDBJ databases">
        <title>Identification and characterization of horizontal gene transfer across gut microbiota members of farm animals based on homology search.</title>
        <authorList>
            <person name="Schwarzerova J."/>
            <person name="Nykrynova M."/>
            <person name="Jureckova K."/>
            <person name="Cejkova D."/>
            <person name="Rychlik I."/>
        </authorList>
    </citation>
    <scope>NUCLEOTIDE SEQUENCE</scope>
    <source>
        <strain evidence="3">ET15</strain>
        <strain evidence="2">ET37</strain>
    </source>
</reference>
<gene>
    <name evidence="2" type="ORF">QVN81_01385</name>
    <name evidence="3" type="ORF">QVN84_01375</name>
</gene>
<dbReference type="Proteomes" id="UP001167831">
    <property type="component" value="Unassembled WGS sequence"/>
</dbReference>
<dbReference type="Pfam" id="PF00535">
    <property type="entry name" value="Glycos_transf_2"/>
    <property type="match status" value="1"/>
</dbReference>
<evidence type="ECO:0000313" key="2">
    <source>
        <dbReference type="EMBL" id="MDN0021679.1"/>
    </source>
</evidence>
<feature type="domain" description="Glycosyltransferase 2-like" evidence="1">
    <location>
        <begin position="8"/>
        <end position="137"/>
    </location>
</feature>
<dbReference type="PANTHER" id="PTHR43685:SF3">
    <property type="entry name" value="SLR2126 PROTEIN"/>
    <property type="match status" value="1"/>
</dbReference>
<reference evidence="3" key="1">
    <citation type="submission" date="2023-06" db="EMBL/GenBank/DDBJ databases">
        <authorList>
            <person name="Zeman M."/>
            <person name="Kubasova T."/>
            <person name="Jahodarova E."/>
            <person name="Nykrynova M."/>
            <person name="Rychlik I."/>
        </authorList>
    </citation>
    <scope>NUCLEOTIDE SEQUENCE</scope>
    <source>
        <strain evidence="3">ET15</strain>
        <strain evidence="2">ET37</strain>
    </source>
</reference>
<dbReference type="EMBL" id="JAUEIE010000001">
    <property type="protein sequence ID" value="MDN0021679.1"/>
    <property type="molecule type" value="Genomic_DNA"/>
</dbReference>
<accession>A0AAW7JMV2</accession>
<organism evidence="3 5">
    <name type="scientific">Leyella lascolaii</name>
    <dbReference type="NCBI Taxonomy" id="1776379"/>
    <lineage>
        <taxon>Bacteria</taxon>
        <taxon>Pseudomonadati</taxon>
        <taxon>Bacteroidota</taxon>
        <taxon>Bacteroidia</taxon>
        <taxon>Bacteroidales</taxon>
        <taxon>Prevotellaceae</taxon>
        <taxon>Leyella</taxon>
    </lineage>
</organism>
<dbReference type="EMBL" id="JAUEIF010000001">
    <property type="protein sequence ID" value="MDN0024175.1"/>
    <property type="molecule type" value="Genomic_DNA"/>
</dbReference>
<keyword evidence="4" id="KW-1185">Reference proteome</keyword>
<dbReference type="CDD" id="cd00761">
    <property type="entry name" value="Glyco_tranf_GTA_type"/>
    <property type="match status" value="1"/>
</dbReference>
<dbReference type="InterPro" id="IPR029044">
    <property type="entry name" value="Nucleotide-diphossugar_trans"/>
</dbReference>
<protein>
    <submittedName>
        <fullName evidence="3">Glycosyltransferase family 2 protein</fullName>
    </submittedName>
</protein>
<proteinExistence type="predicted"/>